<name>A0AAW0SPH7_SCYPA</name>
<dbReference type="GO" id="GO:0005815">
    <property type="term" value="C:microtubule organizing center"/>
    <property type="evidence" value="ECO:0007669"/>
    <property type="project" value="TreeGrafter"/>
</dbReference>
<accession>A0AAW0SPH7</accession>
<dbReference type="EMBL" id="JARAKH010000048">
    <property type="protein sequence ID" value="KAK8376874.1"/>
    <property type="molecule type" value="Genomic_DNA"/>
</dbReference>
<organism evidence="3 4">
    <name type="scientific">Scylla paramamosain</name>
    <name type="common">Mud crab</name>
    <dbReference type="NCBI Taxonomy" id="85552"/>
    <lineage>
        <taxon>Eukaryota</taxon>
        <taxon>Metazoa</taxon>
        <taxon>Ecdysozoa</taxon>
        <taxon>Arthropoda</taxon>
        <taxon>Crustacea</taxon>
        <taxon>Multicrustacea</taxon>
        <taxon>Malacostraca</taxon>
        <taxon>Eumalacostraca</taxon>
        <taxon>Eucarida</taxon>
        <taxon>Decapoda</taxon>
        <taxon>Pleocyemata</taxon>
        <taxon>Brachyura</taxon>
        <taxon>Eubrachyura</taxon>
        <taxon>Portunoidea</taxon>
        <taxon>Portunidae</taxon>
        <taxon>Portuninae</taxon>
        <taxon>Scylla</taxon>
    </lineage>
</organism>
<evidence type="ECO:0000313" key="3">
    <source>
        <dbReference type="EMBL" id="KAK8376874.1"/>
    </source>
</evidence>
<feature type="compositionally biased region" description="Basic and acidic residues" evidence="2">
    <location>
        <begin position="678"/>
        <end position="689"/>
    </location>
</feature>
<evidence type="ECO:0000256" key="2">
    <source>
        <dbReference type="SAM" id="MobiDB-lite"/>
    </source>
</evidence>
<keyword evidence="1" id="KW-0175">Coiled coil</keyword>
<evidence type="ECO:0000256" key="1">
    <source>
        <dbReference type="SAM" id="Coils"/>
    </source>
</evidence>
<dbReference type="InterPro" id="IPR026205">
    <property type="entry name" value="PIBF1"/>
</dbReference>
<reference evidence="3 4" key="1">
    <citation type="submission" date="2023-03" db="EMBL/GenBank/DDBJ databases">
        <title>High-quality genome of Scylla paramamosain provides insights in environmental adaptation.</title>
        <authorList>
            <person name="Zhang L."/>
        </authorList>
    </citation>
    <scope>NUCLEOTIDE SEQUENCE [LARGE SCALE GENOMIC DNA]</scope>
    <source>
        <strain evidence="3">LZ_2023a</strain>
        <tissue evidence="3">Muscle</tissue>
    </source>
</reference>
<feature type="region of interest" description="Disordered" evidence="2">
    <location>
        <begin position="664"/>
        <end position="709"/>
    </location>
</feature>
<sequence length="709" mass="80724">MTHAESSEAQAMSGDGSADASVPTDLTVTSHGDSEEEYAATRRHARELQSLASERAELQRVVEKLRLEVQNKDAQLAALGHQLQASVVKAVAQKDDQLSSKQIQVTSLEMELKRTREELSTLRERAARELAHLTQKCSQFQQNQKRLVTRQDELRKSLADLHLNQEEFTRLRQTSPEELSLQQYTALRVYELVWPLRLRLNELEAVKSSLESALDSKDSDLRTRTEECSKLRRTSEELQRKCEQYASQLVSLKDEQRNDDFKVRNYSRVKAERDQLQEERILLTKTNSEFELINATLKKEHSILQENFSELKRKQRKQEFDLSHYQEQSADLKTKLDRVSEELGSVSKQLTQERERCGDLHEKYLSARGDVTQLTENTRDQQHEIKLLRERLEACKLQCSGMQDKVTFLSQQNEDLNADVEKSRLKLTVDTQSLNTQVQDLRGSLSAVTKNRDTVLEENSKLHQRIQELDVLCQKEKTQRREETTALSKELQRVRNALSAFEGLPEEYEKAVKAAAALPAEETSRVLDRILPASRLQGDWAVEQCIQLTRKVLQLEGESLEAYNTIQQLTEALDHLKNTVSSYKTALGLAGQPSASLLERIASQEDQITSIHAALDHHTALKTRLVEENKALSHQVAQLKQGLEEAGIEAGELSAIKKQLESLLRDSPRRGLTGTGSPRKDADRMEEKGPSQTLPSAIIITKKSRYQSH</sequence>
<evidence type="ECO:0000313" key="4">
    <source>
        <dbReference type="Proteomes" id="UP001487740"/>
    </source>
</evidence>
<proteinExistence type="predicted"/>
<protein>
    <submittedName>
        <fullName evidence="3">Uncharacterized protein</fullName>
    </submittedName>
</protein>
<feature type="region of interest" description="Disordered" evidence="2">
    <location>
        <begin position="1"/>
        <end position="41"/>
    </location>
</feature>
<dbReference type="AlphaFoldDB" id="A0AAW0SPH7"/>
<dbReference type="Proteomes" id="UP001487740">
    <property type="component" value="Unassembled WGS sequence"/>
</dbReference>
<feature type="coiled-coil region" evidence="1">
    <location>
        <begin position="200"/>
        <end position="405"/>
    </location>
</feature>
<dbReference type="Gene3D" id="1.10.287.1490">
    <property type="match status" value="1"/>
</dbReference>
<keyword evidence="4" id="KW-1185">Reference proteome</keyword>
<dbReference type="PANTHER" id="PTHR18950:SF0">
    <property type="entry name" value="PROGESTERONE IMMUNOMODULATORY BINDING FACTOR 1"/>
    <property type="match status" value="1"/>
</dbReference>
<gene>
    <name evidence="3" type="ORF">O3P69_010069</name>
</gene>
<dbReference type="PANTHER" id="PTHR18950">
    <property type="entry name" value="PROGESTERONE-INDUCED BLOCKING FACTOR 1"/>
    <property type="match status" value="1"/>
</dbReference>
<comment type="caution">
    <text evidence="3">The sequence shown here is derived from an EMBL/GenBank/DDBJ whole genome shotgun (WGS) entry which is preliminary data.</text>
</comment>
<feature type="coiled-coil region" evidence="1">
    <location>
        <begin position="48"/>
        <end position="143"/>
    </location>
</feature>
<dbReference type="GO" id="GO:0060271">
    <property type="term" value="P:cilium assembly"/>
    <property type="evidence" value="ECO:0007669"/>
    <property type="project" value="TreeGrafter"/>
</dbReference>